<name>A0A916VIC1_9LACO</name>
<evidence type="ECO:0000256" key="5">
    <source>
        <dbReference type="PROSITE-ProRule" id="PRU00169"/>
    </source>
</evidence>
<dbReference type="PANTHER" id="PTHR37299:SF3">
    <property type="entry name" value="STAGE 0 SPORULATION PROTEIN A HOMOLOG"/>
    <property type="match status" value="1"/>
</dbReference>
<dbReference type="Gene3D" id="2.40.50.1020">
    <property type="entry name" value="LytTr DNA-binding domain"/>
    <property type="match status" value="1"/>
</dbReference>
<keyword evidence="1" id="KW-0963">Cytoplasm</keyword>
<dbReference type="GO" id="GO:0000156">
    <property type="term" value="F:phosphorelay response regulator activity"/>
    <property type="evidence" value="ECO:0007669"/>
    <property type="project" value="InterPro"/>
</dbReference>
<dbReference type="Proteomes" id="UP000677218">
    <property type="component" value="Unassembled WGS sequence"/>
</dbReference>
<accession>A0A916VIC1</accession>
<evidence type="ECO:0000256" key="3">
    <source>
        <dbReference type="ARBA" id="ARBA00023159"/>
    </source>
</evidence>
<dbReference type="InterPro" id="IPR001789">
    <property type="entry name" value="Sig_transdc_resp-reg_receiver"/>
</dbReference>
<reference evidence="8" key="1">
    <citation type="submission" date="2020-08" db="EMBL/GenBank/DDBJ databases">
        <title>Taxonomic study for Lactobacillus species isolated from hardwood bark.</title>
        <authorList>
            <person name="Tohno M."/>
            <person name="Tanizawa Y."/>
        </authorList>
    </citation>
    <scope>NUCLEOTIDE SEQUENCE</scope>
    <source>
        <strain evidence="8">B40</strain>
    </source>
</reference>
<comment type="caution">
    <text evidence="8">The sequence shown here is derived from an EMBL/GenBank/DDBJ whole genome shotgun (WGS) entry which is preliminary data.</text>
</comment>
<dbReference type="RefSeq" id="WP_212780866.1">
    <property type="nucleotide sequence ID" value="NZ_BMAY01000006.1"/>
</dbReference>
<comment type="function">
    <text evidence="4">Required for high-level post-exponential phase expression of a series of secreted proteins.</text>
</comment>
<gene>
    <name evidence="8" type="primary">lytT_3</name>
    <name evidence="8" type="ORF">LCB40_10600</name>
</gene>
<keyword evidence="9" id="KW-1185">Reference proteome</keyword>
<dbReference type="InterPro" id="IPR007492">
    <property type="entry name" value="LytTR_DNA-bd_dom"/>
</dbReference>
<sequence length="272" mass="31253">MEYPVFICDDDASQVARVSQIIKSAEVILSDEETVKFNLVEQAASYAEAAAFLKANPLDGGIYILDIELGKSVSKDNGFDLAEQIKRQDERAQIIFFTTHDDLSIITFRRRLGPIDYIVKTDDLDVLKKRLTKTLEVAIYQLSKFNVMKEMTFSYKVGRNIRNVNIDNIYYIKTTQTPHKLQLVLKDGQREFFGFISKIAKENPMLVKISQSCIINPKNLENVDTKNYKVEFANGDEQYYSRSVAKEMKDLIKQYNLKNASEVSKFNGLFKH</sequence>
<dbReference type="PROSITE" id="PS50110">
    <property type="entry name" value="RESPONSE_REGULATORY"/>
    <property type="match status" value="1"/>
</dbReference>
<evidence type="ECO:0000313" key="8">
    <source>
        <dbReference type="EMBL" id="GFZ27180.1"/>
    </source>
</evidence>
<feature type="modified residue" description="4-aspartylphosphate" evidence="5">
    <location>
        <position position="66"/>
    </location>
</feature>
<evidence type="ECO:0000259" key="7">
    <source>
        <dbReference type="PROSITE" id="PS50930"/>
    </source>
</evidence>
<dbReference type="SMART" id="SM00448">
    <property type="entry name" value="REC"/>
    <property type="match status" value="1"/>
</dbReference>
<dbReference type="Pfam" id="PF04397">
    <property type="entry name" value="LytTR"/>
    <property type="match status" value="1"/>
</dbReference>
<evidence type="ECO:0000256" key="1">
    <source>
        <dbReference type="ARBA" id="ARBA00022490"/>
    </source>
</evidence>
<dbReference type="Pfam" id="PF00072">
    <property type="entry name" value="Response_reg"/>
    <property type="match status" value="1"/>
</dbReference>
<evidence type="ECO:0000256" key="2">
    <source>
        <dbReference type="ARBA" id="ARBA00023012"/>
    </source>
</evidence>
<dbReference type="SUPFAM" id="SSF52172">
    <property type="entry name" value="CheY-like"/>
    <property type="match status" value="1"/>
</dbReference>
<feature type="domain" description="Response regulatory" evidence="6">
    <location>
        <begin position="4"/>
        <end position="135"/>
    </location>
</feature>
<dbReference type="InterPro" id="IPR011006">
    <property type="entry name" value="CheY-like_superfamily"/>
</dbReference>
<keyword evidence="3" id="KW-0010">Activator</keyword>
<dbReference type="AlphaFoldDB" id="A0A916VIC1"/>
<evidence type="ECO:0000259" key="6">
    <source>
        <dbReference type="PROSITE" id="PS50110"/>
    </source>
</evidence>
<feature type="domain" description="HTH LytTR-type" evidence="7">
    <location>
        <begin position="153"/>
        <end position="254"/>
    </location>
</feature>
<evidence type="ECO:0000256" key="4">
    <source>
        <dbReference type="ARBA" id="ARBA00037164"/>
    </source>
</evidence>
<dbReference type="EMBL" id="BMAY01000006">
    <property type="protein sequence ID" value="GFZ27180.1"/>
    <property type="molecule type" value="Genomic_DNA"/>
</dbReference>
<protein>
    <submittedName>
        <fullName evidence="8">Two-component system response regulator</fullName>
    </submittedName>
</protein>
<dbReference type="GO" id="GO:0003677">
    <property type="term" value="F:DNA binding"/>
    <property type="evidence" value="ECO:0007669"/>
    <property type="project" value="InterPro"/>
</dbReference>
<dbReference type="PROSITE" id="PS50930">
    <property type="entry name" value="HTH_LYTTR"/>
    <property type="match status" value="1"/>
</dbReference>
<organism evidence="8 9">
    <name type="scientific">Lactobacillus corticis</name>
    <dbReference type="NCBI Taxonomy" id="2201249"/>
    <lineage>
        <taxon>Bacteria</taxon>
        <taxon>Bacillati</taxon>
        <taxon>Bacillota</taxon>
        <taxon>Bacilli</taxon>
        <taxon>Lactobacillales</taxon>
        <taxon>Lactobacillaceae</taxon>
        <taxon>Lactobacillus</taxon>
    </lineage>
</organism>
<proteinExistence type="predicted"/>
<keyword evidence="2" id="KW-0902">Two-component regulatory system</keyword>
<dbReference type="InterPro" id="IPR046947">
    <property type="entry name" value="LytR-like"/>
</dbReference>
<evidence type="ECO:0000313" key="9">
    <source>
        <dbReference type="Proteomes" id="UP000677218"/>
    </source>
</evidence>
<dbReference type="PANTHER" id="PTHR37299">
    <property type="entry name" value="TRANSCRIPTIONAL REGULATOR-RELATED"/>
    <property type="match status" value="1"/>
</dbReference>
<keyword evidence="5" id="KW-0597">Phosphoprotein</keyword>
<dbReference type="Gene3D" id="3.40.50.2300">
    <property type="match status" value="1"/>
</dbReference>
<dbReference type="SMART" id="SM00850">
    <property type="entry name" value="LytTR"/>
    <property type="match status" value="1"/>
</dbReference>